<dbReference type="GO" id="GO:0003824">
    <property type="term" value="F:catalytic activity"/>
    <property type="evidence" value="ECO:0007669"/>
    <property type="project" value="InterPro"/>
</dbReference>
<evidence type="ECO:0000256" key="5">
    <source>
        <dbReference type="ARBA" id="ARBA00023014"/>
    </source>
</evidence>
<dbReference type="InterPro" id="IPR013785">
    <property type="entry name" value="Aldolase_TIM"/>
</dbReference>
<dbReference type="GO" id="GO:0046872">
    <property type="term" value="F:metal ion binding"/>
    <property type="evidence" value="ECO:0007669"/>
    <property type="project" value="UniProtKB-KW"/>
</dbReference>
<gene>
    <name evidence="7" type="ORF">EC80_014910</name>
</gene>
<evidence type="ECO:0000313" key="7">
    <source>
        <dbReference type="EMBL" id="QCQ46052.1"/>
    </source>
</evidence>
<dbReference type="AlphaFoldDB" id="A0AAE6EU80"/>
<dbReference type="SFLD" id="SFLDS00029">
    <property type="entry name" value="Radical_SAM"/>
    <property type="match status" value="1"/>
</dbReference>
<evidence type="ECO:0000313" key="8">
    <source>
        <dbReference type="Proteomes" id="UP000036847"/>
    </source>
</evidence>
<reference evidence="7 8" key="1">
    <citation type="submission" date="2019-03" db="EMBL/GenBank/DDBJ databases">
        <title>Complete genome assembly of MDR B. fragilis.</title>
        <authorList>
            <person name="Sydenham T.V."/>
            <person name="Hasman H."/>
            <person name="Justesen U.S."/>
        </authorList>
    </citation>
    <scope>NUCLEOTIDE SEQUENCE [LARGE SCALE GENOMIC DNA]</scope>
    <source>
        <strain evidence="7 8">DCMSKEJBY0001B</strain>
    </source>
</reference>
<dbReference type="EMBL" id="CP036546">
    <property type="protein sequence ID" value="QCQ46052.1"/>
    <property type="molecule type" value="Genomic_DNA"/>
</dbReference>
<dbReference type="Proteomes" id="UP000036847">
    <property type="component" value="Chromosome"/>
</dbReference>
<dbReference type="SUPFAM" id="SSF102114">
    <property type="entry name" value="Radical SAM enzymes"/>
    <property type="match status" value="1"/>
</dbReference>
<proteinExistence type="predicted"/>
<keyword evidence="5" id="KW-0411">Iron-sulfur</keyword>
<keyword evidence="2" id="KW-0949">S-adenosyl-L-methionine</keyword>
<protein>
    <submittedName>
        <fullName evidence="7">Radical SAM protein</fullName>
    </submittedName>
</protein>
<dbReference type="RefSeq" id="WP_032536676.1">
    <property type="nucleotide sequence ID" value="NZ_CP036546.1"/>
</dbReference>
<evidence type="ECO:0000256" key="2">
    <source>
        <dbReference type="ARBA" id="ARBA00022691"/>
    </source>
</evidence>
<evidence type="ECO:0000256" key="4">
    <source>
        <dbReference type="ARBA" id="ARBA00023004"/>
    </source>
</evidence>
<dbReference type="Gene3D" id="3.20.20.70">
    <property type="entry name" value="Aldolase class I"/>
    <property type="match status" value="1"/>
</dbReference>
<accession>A0AAE6EU80</accession>
<sequence>MWANKKQQIEALSQKYNYSIFEVFLVEIQRHGVNLKNYKECNILPKELKREYKHSTLIVQANSFTFTLSDPYNEVNPDNCYKTPYSVEYKTGFLNLFYNNERIDIFKTFRLIAIIGMASDYYYPFKKEDGSPIREYMVFNPYKNCANRCKGCSRLSFFKNNDYKKTTVDVLEKIKQETSLTEVKFVNLITGTVSSPDDNLSLFRYVIGKFRENGYINSFGVYTSHIFNVEQLRVLKEDGVVMFTYTTDILTNEGRKRILSNTRDKIRQGEDSILDYIVTLKGLFAYVNMNLILGYDKRLHLMNMLRRVKETGIGVNHYIPRIYLSEQDHLLSNDAKELEYFLELSSFIERDINKNSQNTMQHFFEKNLAIPKFQNRFRS</sequence>
<dbReference type="Pfam" id="PF04055">
    <property type="entry name" value="Radical_SAM"/>
    <property type="match status" value="1"/>
</dbReference>
<feature type="domain" description="Radical SAM core" evidence="6">
    <location>
        <begin position="140"/>
        <end position="267"/>
    </location>
</feature>
<dbReference type="InterPro" id="IPR058240">
    <property type="entry name" value="rSAM_sf"/>
</dbReference>
<keyword evidence="3" id="KW-0479">Metal-binding</keyword>
<comment type="cofactor">
    <cofactor evidence="1">
        <name>[4Fe-4S] cluster</name>
        <dbReference type="ChEBI" id="CHEBI:49883"/>
    </cofactor>
</comment>
<dbReference type="GO" id="GO:0051536">
    <property type="term" value="F:iron-sulfur cluster binding"/>
    <property type="evidence" value="ECO:0007669"/>
    <property type="project" value="UniProtKB-KW"/>
</dbReference>
<evidence type="ECO:0000256" key="3">
    <source>
        <dbReference type="ARBA" id="ARBA00022723"/>
    </source>
</evidence>
<dbReference type="CDD" id="cd01335">
    <property type="entry name" value="Radical_SAM"/>
    <property type="match status" value="1"/>
</dbReference>
<evidence type="ECO:0000259" key="6">
    <source>
        <dbReference type="Pfam" id="PF04055"/>
    </source>
</evidence>
<organism evidence="7 8">
    <name type="scientific">Bacteroides fragilis</name>
    <dbReference type="NCBI Taxonomy" id="817"/>
    <lineage>
        <taxon>Bacteria</taxon>
        <taxon>Pseudomonadati</taxon>
        <taxon>Bacteroidota</taxon>
        <taxon>Bacteroidia</taxon>
        <taxon>Bacteroidales</taxon>
        <taxon>Bacteroidaceae</taxon>
        <taxon>Bacteroides</taxon>
    </lineage>
</organism>
<dbReference type="InterPro" id="IPR007197">
    <property type="entry name" value="rSAM"/>
</dbReference>
<name>A0AAE6EU80_BACFG</name>
<keyword evidence="4" id="KW-0408">Iron</keyword>
<evidence type="ECO:0000256" key="1">
    <source>
        <dbReference type="ARBA" id="ARBA00001966"/>
    </source>
</evidence>